<protein>
    <submittedName>
        <fullName evidence="1">Uncharacterized protein</fullName>
    </submittedName>
</protein>
<dbReference type="Proteomes" id="UP000253606">
    <property type="component" value="Chromosome"/>
</dbReference>
<dbReference type="RefSeq" id="WP_114208843.1">
    <property type="nucleotide sequence ID" value="NZ_CP030840.1"/>
</dbReference>
<dbReference type="AlphaFoldDB" id="A0A2Z5G5C9"/>
<evidence type="ECO:0000313" key="1">
    <source>
        <dbReference type="EMBL" id="AXC13964.1"/>
    </source>
</evidence>
<organism evidence="1 2">
    <name type="scientific">Acidisarcina polymorpha</name>
    <dbReference type="NCBI Taxonomy" id="2211140"/>
    <lineage>
        <taxon>Bacteria</taxon>
        <taxon>Pseudomonadati</taxon>
        <taxon>Acidobacteriota</taxon>
        <taxon>Terriglobia</taxon>
        <taxon>Terriglobales</taxon>
        <taxon>Acidobacteriaceae</taxon>
        <taxon>Acidisarcina</taxon>
    </lineage>
</organism>
<name>A0A2Z5G5C9_9BACT</name>
<keyword evidence="2" id="KW-1185">Reference proteome</keyword>
<proteinExistence type="predicted"/>
<gene>
    <name evidence="1" type="ORF">ACPOL_4696</name>
</gene>
<dbReference type="OrthoDB" id="32195at2"/>
<reference evidence="1 2" key="1">
    <citation type="journal article" date="2018" name="Front. Microbiol.">
        <title>Hydrolytic Capabilities as a Key to Environmental Success: Chitinolytic and Cellulolytic Acidobacteria From Acidic Sub-arctic Soils and Boreal Peatlands.</title>
        <authorList>
            <person name="Belova S.E."/>
            <person name="Ravin N.V."/>
            <person name="Pankratov T.A."/>
            <person name="Rakitin A.L."/>
            <person name="Ivanova A.A."/>
            <person name="Beletsky A.V."/>
            <person name="Mardanov A.V."/>
            <person name="Sinninghe Damste J.S."/>
            <person name="Dedysh S.N."/>
        </authorList>
    </citation>
    <scope>NUCLEOTIDE SEQUENCE [LARGE SCALE GENOMIC DNA]</scope>
    <source>
        <strain evidence="1 2">SBC82</strain>
    </source>
</reference>
<evidence type="ECO:0000313" key="2">
    <source>
        <dbReference type="Proteomes" id="UP000253606"/>
    </source>
</evidence>
<accession>A0A2Z5G5C9</accession>
<dbReference type="KEGG" id="abas:ACPOL_4696"/>
<sequence length="389" mass="44768">MKSEPRPLWLIRQEHGTLAEARTRAILLDRFWILERSADIDGADLIIQRRLTHRSLLDRTPPRVGFIQAKFYADPTTTHYVHSEYVRSPEGRPRSEFFVICHSGIEDRAQSFLLSAEEICERFKLTSSEHSKPGRFVLPGRAVLTHRFQILDRGTVLDRIERALHDADFDTNRAFAAWALPTVKNEAPPILAMYEEKIDNRWADIPTEFERIRERAKDASYQLEDAYRQLCDIQETRDPERAVELAKQLKREWGKHIDLPEDLFDDGLLAAVDLHKKRYEQLDAAGLLGAHAALRRSVTERIISDIAPQMPMARDMVYLLTTRYDRQAFVNVVHESQFVKPGSLWPVPVEDEIFGGLREMPNPVGVLDAKDGMVRAYLAPGRYSYQVPA</sequence>
<dbReference type="EMBL" id="CP030840">
    <property type="protein sequence ID" value="AXC13964.1"/>
    <property type="molecule type" value="Genomic_DNA"/>
</dbReference>